<dbReference type="AlphaFoldDB" id="A0A8I6RPV7"/>
<dbReference type="InterPro" id="IPR005829">
    <property type="entry name" value="Sugar_transporter_CS"/>
</dbReference>
<dbReference type="Pfam" id="PF00083">
    <property type="entry name" value="Sugar_tr"/>
    <property type="match status" value="1"/>
</dbReference>
<evidence type="ECO:0000256" key="6">
    <source>
        <dbReference type="SAM" id="Phobius"/>
    </source>
</evidence>
<dbReference type="PROSITE" id="PS00216">
    <property type="entry name" value="SUGAR_TRANSPORT_1"/>
    <property type="match status" value="1"/>
</dbReference>
<feature type="domain" description="Major facilitator superfamily (MFS) profile" evidence="7">
    <location>
        <begin position="106"/>
        <end position="529"/>
    </location>
</feature>
<evidence type="ECO:0000256" key="4">
    <source>
        <dbReference type="ARBA" id="ARBA00023136"/>
    </source>
</evidence>
<reference evidence="8" key="1">
    <citation type="submission" date="2022-01" db="UniProtKB">
        <authorList>
            <consortium name="EnsemblMetazoa"/>
        </authorList>
    </citation>
    <scope>IDENTIFICATION</scope>
</reference>
<dbReference type="InterPro" id="IPR036259">
    <property type="entry name" value="MFS_trans_sf"/>
</dbReference>
<comment type="subcellular location">
    <subcellularLocation>
        <location evidence="1">Membrane</location>
        <topology evidence="1">Multi-pass membrane protein</topology>
    </subcellularLocation>
</comment>
<keyword evidence="9" id="KW-1185">Reference proteome</keyword>
<keyword evidence="4 6" id="KW-0472">Membrane</keyword>
<dbReference type="PROSITE" id="PS50850">
    <property type="entry name" value="MFS"/>
    <property type="match status" value="1"/>
</dbReference>
<feature type="transmembrane region" description="Helical" evidence="6">
    <location>
        <begin position="183"/>
        <end position="202"/>
    </location>
</feature>
<dbReference type="InterPro" id="IPR020846">
    <property type="entry name" value="MFS_dom"/>
</dbReference>
<evidence type="ECO:0000256" key="3">
    <source>
        <dbReference type="ARBA" id="ARBA00022989"/>
    </source>
</evidence>
<protein>
    <recommendedName>
        <fullName evidence="7">Major facilitator superfamily (MFS) profile domain-containing protein</fullName>
    </recommendedName>
</protein>
<feature type="transmembrane region" description="Helical" evidence="6">
    <location>
        <begin position="150"/>
        <end position="171"/>
    </location>
</feature>
<evidence type="ECO:0000313" key="9">
    <source>
        <dbReference type="Proteomes" id="UP000494040"/>
    </source>
</evidence>
<dbReference type="GO" id="GO:0022857">
    <property type="term" value="F:transmembrane transporter activity"/>
    <property type="evidence" value="ECO:0007669"/>
    <property type="project" value="InterPro"/>
</dbReference>
<evidence type="ECO:0000256" key="5">
    <source>
        <dbReference type="SAM" id="MobiDB-lite"/>
    </source>
</evidence>
<sequence length="565" mass="63157">MVQNGIDKGKKHEKAAVKAGTMAYDDVIISLGQFGRYQKRIYLLLCLPAISCALHKLSGVFLQAKVAHRCRMPWEDDNAIYNITEGLKEMSYPFDPTFNQWSSCLRYDINDTDYLLTHSNETISCSEWVYDNSIYKGTTVTQWDLVCDKAWLRATSDALLMVGVMLGSIIFGDLSDRVGRRPIFFISLVLQVVFGILVAIAPDVYSYMIARLIVGSTTSGVFLVAYVIAMEMVGPKFRMFAGVAFQLFFTAGFVLTAGFAYLIKDWRMLQLALTLPGIVFFSYWWFIPESVRWQLTKGKTEEARDTLAAVAKENKKHLDENLVNDLFAQTEAERKSNISKGEKPSLFDLFKHKNLRQKSLVIFFLWFVNSGTYYGLSWNTSNLGGNEYVNFIISGAVEVPAYLFLIFTLDKWGRKIILCGAMIVSGICLLGTVFVPKDMEWLSITLAMGGKLAITASYGTVYVFTAEQFPTVIRNVGLGAGSTFARVGGILAPYVNYMAEIWAPLPLIIFGTMALVSGSSALLLPETLNRRLPETIEDGEQFGKKAKDKEVAAPEEEIALKDQKT</sequence>
<evidence type="ECO:0000256" key="1">
    <source>
        <dbReference type="ARBA" id="ARBA00004141"/>
    </source>
</evidence>
<dbReference type="GeneID" id="106665476"/>
<dbReference type="OMA" id="SGWRYLM"/>
<keyword evidence="2 6" id="KW-0812">Transmembrane</keyword>
<dbReference type="EnsemblMetazoa" id="XM_014391916.2">
    <property type="protein sequence ID" value="XP_014247402.1"/>
    <property type="gene ID" value="LOC106665476"/>
</dbReference>
<dbReference type="KEGG" id="clec:106665476"/>
<dbReference type="GO" id="GO:0016020">
    <property type="term" value="C:membrane"/>
    <property type="evidence" value="ECO:0007669"/>
    <property type="project" value="UniProtKB-SubCell"/>
</dbReference>
<dbReference type="PANTHER" id="PTHR24064">
    <property type="entry name" value="SOLUTE CARRIER FAMILY 22 MEMBER"/>
    <property type="match status" value="1"/>
</dbReference>
<feature type="transmembrane region" description="Helical" evidence="6">
    <location>
        <begin position="388"/>
        <end position="409"/>
    </location>
</feature>
<accession>A0A8I6RPV7</accession>
<feature type="transmembrane region" description="Helical" evidence="6">
    <location>
        <begin position="501"/>
        <end position="524"/>
    </location>
</feature>
<feature type="transmembrane region" description="Helical" evidence="6">
    <location>
        <begin position="416"/>
        <end position="435"/>
    </location>
</feature>
<feature type="transmembrane region" description="Helical" evidence="6">
    <location>
        <begin position="441"/>
        <end position="464"/>
    </location>
</feature>
<feature type="compositionally biased region" description="Basic and acidic residues" evidence="5">
    <location>
        <begin position="541"/>
        <end position="565"/>
    </location>
</feature>
<feature type="transmembrane region" description="Helical" evidence="6">
    <location>
        <begin position="476"/>
        <end position="495"/>
    </location>
</feature>
<evidence type="ECO:0000259" key="7">
    <source>
        <dbReference type="PROSITE" id="PS50850"/>
    </source>
</evidence>
<evidence type="ECO:0000313" key="8">
    <source>
        <dbReference type="EnsemblMetazoa" id="XP_014247402.1"/>
    </source>
</evidence>
<feature type="transmembrane region" description="Helical" evidence="6">
    <location>
        <begin position="269"/>
        <end position="287"/>
    </location>
</feature>
<dbReference type="CDD" id="cd17317">
    <property type="entry name" value="MFS_SLC22"/>
    <property type="match status" value="1"/>
</dbReference>
<evidence type="ECO:0000256" key="2">
    <source>
        <dbReference type="ARBA" id="ARBA00022692"/>
    </source>
</evidence>
<dbReference type="Gene3D" id="1.20.1250.20">
    <property type="entry name" value="MFS general substrate transporter like domains"/>
    <property type="match status" value="1"/>
</dbReference>
<feature type="transmembrane region" description="Helical" evidence="6">
    <location>
        <begin position="359"/>
        <end position="376"/>
    </location>
</feature>
<organism evidence="8 9">
    <name type="scientific">Cimex lectularius</name>
    <name type="common">Bed bug</name>
    <name type="synonym">Acanthia lectularia</name>
    <dbReference type="NCBI Taxonomy" id="79782"/>
    <lineage>
        <taxon>Eukaryota</taxon>
        <taxon>Metazoa</taxon>
        <taxon>Ecdysozoa</taxon>
        <taxon>Arthropoda</taxon>
        <taxon>Hexapoda</taxon>
        <taxon>Insecta</taxon>
        <taxon>Pterygota</taxon>
        <taxon>Neoptera</taxon>
        <taxon>Paraneoptera</taxon>
        <taxon>Hemiptera</taxon>
        <taxon>Heteroptera</taxon>
        <taxon>Panheteroptera</taxon>
        <taxon>Cimicomorpha</taxon>
        <taxon>Cimicidae</taxon>
        <taxon>Cimex</taxon>
    </lineage>
</organism>
<name>A0A8I6RPV7_CIMLE</name>
<keyword evidence="3 6" id="KW-1133">Transmembrane helix</keyword>
<proteinExistence type="predicted"/>
<dbReference type="Proteomes" id="UP000494040">
    <property type="component" value="Unassembled WGS sequence"/>
</dbReference>
<feature type="region of interest" description="Disordered" evidence="5">
    <location>
        <begin position="539"/>
        <end position="565"/>
    </location>
</feature>
<feature type="transmembrane region" description="Helical" evidence="6">
    <location>
        <begin position="41"/>
        <end position="64"/>
    </location>
</feature>
<feature type="transmembrane region" description="Helical" evidence="6">
    <location>
        <begin position="240"/>
        <end position="263"/>
    </location>
</feature>
<dbReference type="InterPro" id="IPR005828">
    <property type="entry name" value="MFS_sugar_transport-like"/>
</dbReference>
<feature type="transmembrane region" description="Helical" evidence="6">
    <location>
        <begin position="208"/>
        <end position="228"/>
    </location>
</feature>
<dbReference type="SUPFAM" id="SSF103473">
    <property type="entry name" value="MFS general substrate transporter"/>
    <property type="match status" value="1"/>
</dbReference>
<dbReference type="OrthoDB" id="3936150at2759"/>
<dbReference type="RefSeq" id="XP_014247402.1">
    <property type="nucleotide sequence ID" value="XM_014391916.2"/>
</dbReference>